<comment type="caution">
    <text evidence="1">The sequence shown here is derived from an EMBL/GenBank/DDBJ whole genome shotgun (WGS) entry which is preliminary data.</text>
</comment>
<keyword evidence="2" id="KW-1185">Reference proteome</keyword>
<proteinExistence type="predicted"/>
<reference evidence="1 2" key="1">
    <citation type="journal article" date="2023" name="ACS Omega">
        <title>Identification of the Neoaspergillic Acid Biosynthesis Gene Cluster by Establishing an In Vitro CRISPR-Ribonucleoprotein Genetic System in Aspergillus melleus.</title>
        <authorList>
            <person name="Yuan B."/>
            <person name="Grau M.F."/>
            <person name="Murata R.M."/>
            <person name="Torok T."/>
            <person name="Venkateswaran K."/>
            <person name="Stajich J.E."/>
            <person name="Wang C.C.C."/>
        </authorList>
    </citation>
    <scope>NUCLEOTIDE SEQUENCE [LARGE SCALE GENOMIC DNA]</scope>
    <source>
        <strain evidence="1 2">IMV 1140</strain>
    </source>
</reference>
<organism evidence="1 2">
    <name type="scientific">Aspergillus melleus</name>
    <dbReference type="NCBI Taxonomy" id="138277"/>
    <lineage>
        <taxon>Eukaryota</taxon>
        <taxon>Fungi</taxon>
        <taxon>Dikarya</taxon>
        <taxon>Ascomycota</taxon>
        <taxon>Pezizomycotina</taxon>
        <taxon>Eurotiomycetes</taxon>
        <taxon>Eurotiomycetidae</taxon>
        <taxon>Eurotiales</taxon>
        <taxon>Aspergillaceae</taxon>
        <taxon>Aspergillus</taxon>
        <taxon>Aspergillus subgen. Circumdati</taxon>
    </lineage>
</organism>
<dbReference type="EMBL" id="JAOPJF010000098">
    <property type="protein sequence ID" value="KAK1139784.1"/>
    <property type="molecule type" value="Genomic_DNA"/>
</dbReference>
<sequence>MPPALFRDNNQGSSSQRYTPVQEGRYSDDDDSLPLSDPSDGEDTDVKLRRLDRSTRSSRAGKDATAYAARNSTDVEAYLDTITEAEQELLSASRQYELSDGEDTDGYGQPLKKARFLHGRRQSRQQGWRAVYYSKFWWRTLVGVIIALALLVWGFLSFTWSKRDKDRPDYSYLPAESWFPTPRGGAYEEWAEDYRKAQLLVERMTLVEKINITTGTGWQMGLCVGNTGAANNVKFPSLCLQDGPMGIRYADHVSAFPAGLTTGATWNRDLMHKRGVALGQEARGKGINVLLGPSMGPLGMMPAGGRNWESFGSDPVLQGVAAAETIRGIQSNGVMATAKHYVMNEQEHFRQPHEWGMPTALSSNIGDRALHEVFVWPFAESIRADVASVMCAYQMVNNSHSCENSKLLNGILKDELGFQGFVQSDWLAQRSGINSAIGGLDMSMPGDGLHWADGKSLWGSELTRAVLNSSVPMERLNDMVTRIVAAWYHLGQDEWPLPRPDGDGGPNFSSWTNDEVGWLQQGNARDYDYVNRYVDVQGQGDDAHMILIRKIGAEGTVLVKNKDNTLPLSRNPVEGYKVGIYGDDAGPALGPNVCPDRACSSGTLATGWGSGTVEFPYLVAPQQAIEGAWDHHVETTSYLRNAVMPADAADKDLCLVFANANSGEGYKSVGGIHGDRPNLFLQRGGDTLIQTVANNCGNGNGRTVVVVHAVGPVVVEPWIDLPGVHAVLFAHLPGQESGSALIDVMFGDLDASGRLPYTVGKSLEDYGPGAQVLYEANGVVPQVNFSDALYIDHRHFDRYNITPRFEFGFGLSYTSFEMSDLNINVLQSKSSLPSASSVALLPPPEYNTTIPSNESFYFPDNIVQLPRFVYPYLRDLDGTAPKNYTHYPEGYGFPYPPSPAGGGLGGNPTLYDEIAQVQVIVKNTGTRPGQTVIQLYVGYPDDVTEEGDLVPVEEEPSGSSDSSQPNQDSTQQRDETKMELQHERIDFPDRVLRNFTKIELQPGEVRPVELTLTRKDLSYWSARQQNWVMPEGEHEVFVGFSSRDFPKPRIPHLSRRKLSDLGTKPSTTSSHPLPESDPYNYTSGRWLNRDELERKSRHIAFDFSALCDRAIRSCPGASKIVNHEKKEGGFNRVFALTMDSGARVVARLPTGIAGPPKLTTNSEVATMTYLRSKTGLPIPQILDWSDDSSNAIGAEYIIQEHVSGVQLHEAWPNMNSEQHTLCTKALSLALRKMAALDFPAYGRDSLAGYCQGLIETGFSRLPKTDATELPHQGSIQDHIRLLKISQEVLERLIKDKRIQDAATPVLLHPDYYKRNIYVSDKDPTIITGLIDWQSTSIEPAFIYANEIPDFAAPPRGPGEYAFESIHDEHCEQTERDREREQKDAFICHQTYDVCMKGLVPKLRPARLLDPTLFRLFHYSHTTWRDSATAITQELLELSARWEELGLQGSCPYTPTKEELEKHARDYEDFEAVQRLKLWLKGFLHTNSDGWVPNEAWDVSKEAHRAAYDEWIQTARGEGMTVAKADRLWPFDAR</sequence>
<protein>
    <submittedName>
        <fullName evidence="1">Uncharacterized protein</fullName>
    </submittedName>
</protein>
<name>A0ACC3AQQ6_9EURO</name>
<dbReference type="Proteomes" id="UP001177260">
    <property type="component" value="Unassembled WGS sequence"/>
</dbReference>
<gene>
    <name evidence="1" type="ORF">N8T08_011181</name>
</gene>
<accession>A0ACC3AQQ6</accession>
<evidence type="ECO:0000313" key="1">
    <source>
        <dbReference type="EMBL" id="KAK1139784.1"/>
    </source>
</evidence>
<evidence type="ECO:0000313" key="2">
    <source>
        <dbReference type="Proteomes" id="UP001177260"/>
    </source>
</evidence>